<evidence type="ECO:0000259" key="4">
    <source>
        <dbReference type="PROSITE" id="PS50222"/>
    </source>
</evidence>
<evidence type="ECO:0000313" key="6">
    <source>
        <dbReference type="Proteomes" id="UP000596742"/>
    </source>
</evidence>
<accession>A0A8B6EWQ4</accession>
<dbReference type="Proteomes" id="UP000596742">
    <property type="component" value="Unassembled WGS sequence"/>
</dbReference>
<dbReference type="InterPro" id="IPR018247">
    <property type="entry name" value="EF_Hand_1_Ca_BS"/>
</dbReference>
<evidence type="ECO:0000256" key="2">
    <source>
        <dbReference type="ARBA" id="ARBA00022737"/>
    </source>
</evidence>
<evidence type="ECO:0000256" key="3">
    <source>
        <dbReference type="ARBA" id="ARBA00022837"/>
    </source>
</evidence>
<gene>
    <name evidence="5" type="ORF">MGAL_10B039465</name>
</gene>
<evidence type="ECO:0000256" key="1">
    <source>
        <dbReference type="ARBA" id="ARBA00022723"/>
    </source>
</evidence>
<dbReference type="InterPro" id="IPR002048">
    <property type="entry name" value="EF_hand_dom"/>
</dbReference>
<dbReference type="SUPFAM" id="SSF47473">
    <property type="entry name" value="EF-hand"/>
    <property type="match status" value="1"/>
</dbReference>
<dbReference type="PROSITE" id="PS50222">
    <property type="entry name" value="EF_HAND_2"/>
    <property type="match status" value="3"/>
</dbReference>
<dbReference type="CDD" id="cd00051">
    <property type="entry name" value="EFh"/>
    <property type="match status" value="1"/>
</dbReference>
<dbReference type="AlphaFoldDB" id="A0A8B6EWQ4"/>
<dbReference type="GO" id="GO:0005509">
    <property type="term" value="F:calcium ion binding"/>
    <property type="evidence" value="ECO:0007669"/>
    <property type="project" value="InterPro"/>
</dbReference>
<dbReference type="PROSITE" id="PS00018">
    <property type="entry name" value="EF_HAND_1"/>
    <property type="match status" value="2"/>
</dbReference>
<dbReference type="PANTHER" id="PTHR34524">
    <property type="entry name" value="CALCYPHOSIN"/>
    <property type="match status" value="1"/>
</dbReference>
<feature type="domain" description="EF-hand" evidence="4">
    <location>
        <begin position="495"/>
        <end position="530"/>
    </location>
</feature>
<dbReference type="PANTHER" id="PTHR34524:SF6">
    <property type="entry name" value="CALCYPHOSINE LIKE"/>
    <property type="match status" value="1"/>
</dbReference>
<dbReference type="Gene3D" id="1.10.238.10">
    <property type="entry name" value="EF-hand"/>
    <property type="match status" value="2"/>
</dbReference>
<organism evidence="5 6">
    <name type="scientific">Mytilus galloprovincialis</name>
    <name type="common">Mediterranean mussel</name>
    <dbReference type="NCBI Taxonomy" id="29158"/>
    <lineage>
        <taxon>Eukaryota</taxon>
        <taxon>Metazoa</taxon>
        <taxon>Spiralia</taxon>
        <taxon>Lophotrochozoa</taxon>
        <taxon>Mollusca</taxon>
        <taxon>Bivalvia</taxon>
        <taxon>Autobranchia</taxon>
        <taxon>Pteriomorphia</taxon>
        <taxon>Mytilida</taxon>
        <taxon>Mytiloidea</taxon>
        <taxon>Mytilidae</taxon>
        <taxon>Mytilinae</taxon>
        <taxon>Mytilus</taxon>
    </lineage>
</organism>
<dbReference type="InterPro" id="IPR011992">
    <property type="entry name" value="EF-hand-dom_pair"/>
</dbReference>
<dbReference type="InterPro" id="IPR051581">
    <property type="entry name" value="Ca-bind"/>
</dbReference>
<dbReference type="Pfam" id="PF13202">
    <property type="entry name" value="EF-hand_5"/>
    <property type="match status" value="1"/>
</dbReference>
<keyword evidence="1" id="KW-0479">Metal-binding</keyword>
<protein>
    <recommendedName>
        <fullName evidence="4">EF-hand domain-containing protein</fullName>
    </recommendedName>
</protein>
<keyword evidence="3" id="KW-0106">Calcium</keyword>
<sequence>MPGEQLACVWQAVAALDVTKKCAVSAPTEIVKAVTKSISGLQTVNYSEHIFNQTFQDETIKFEDYKIYVKNSLREKGVSFGILLESIEEACWNVIKTTCKSSISNADLYKLWKINNRLVREDTYPPVLCKEEACWFTDKVLGNFGNIIKSTDEMFKADSFIFMDFVKILEDLVFKEVTVDKTKACIDDLYSWLVLEILKKEKVYVRCRKQSNWSTWAKRSCVLTPRSVSVYTGSPDKVRIQSSTKKIELVITKNTKVESLLMYSGIIHHLKGRFCIANHPVIELEIAVEDDYEKRSWLSSVEEIIECILENTTPVQKLLRDRYTKRIKQSSTPITKQSSLQKVETALNENHKRVSRAISNMPSPIRTPVIQLQGIQETADVVTVEIVPKVTTKPGLNGTNGNNTGSLGNNNTTDFIAVNREKLKAVFMKIDTNGNGLLDRTEFHKFIKEIGLTMSEKEVNLVFKTVDTHDKSEITFDEFEVYFSKHVMDETSTAECVNATRKAFLEADRNGSGTLNFREFTEYVWEKKRSIRMSKIMTSFSESAKDEITFSDFQKMVQGGNSDVLTSIIEEEIEDIDLNDSSVDQFQNQLKQVYSDTDSKELTTYIRDRWKNFATFRRKGNTGTIVMKGGHGMVADLVPGEYSLIDLACFSDLPPLIPKHTVVKGVKWEIGTVPGKSGKITFPPDFNGRVVTDVATTELLRYYDCSFADAKQEKISLLYRHGIQDFTYENGYLEKYVAATNGGAGLERHEFSHLDCPLTDESGTFILTKFTENGEFHITGFKIPKRHTLYIPGGVIHCNDYLKGTWRTMLSDETDIDHVHLTRRNDVHGDEIYDNNETKFQFTFV</sequence>
<name>A0A8B6EWQ4_MYTGA</name>
<feature type="domain" description="EF-hand" evidence="4">
    <location>
        <begin position="418"/>
        <end position="453"/>
    </location>
</feature>
<comment type="caution">
    <text evidence="5">The sequence shown here is derived from an EMBL/GenBank/DDBJ whole genome shotgun (WGS) entry which is preliminary data.</text>
</comment>
<keyword evidence="2" id="KW-0677">Repeat</keyword>
<dbReference type="SMART" id="SM00054">
    <property type="entry name" value="EFh"/>
    <property type="match status" value="3"/>
</dbReference>
<evidence type="ECO:0000313" key="5">
    <source>
        <dbReference type="EMBL" id="VDI40922.1"/>
    </source>
</evidence>
<dbReference type="SUPFAM" id="SSF50729">
    <property type="entry name" value="PH domain-like"/>
    <property type="match status" value="1"/>
</dbReference>
<dbReference type="OrthoDB" id="8434295at2759"/>
<feature type="domain" description="EF-hand" evidence="4">
    <location>
        <begin position="454"/>
        <end position="489"/>
    </location>
</feature>
<proteinExistence type="predicted"/>
<reference evidence="5" key="1">
    <citation type="submission" date="2018-11" db="EMBL/GenBank/DDBJ databases">
        <authorList>
            <person name="Alioto T."/>
            <person name="Alioto T."/>
        </authorList>
    </citation>
    <scope>NUCLEOTIDE SEQUENCE</scope>
</reference>
<dbReference type="Pfam" id="PF13499">
    <property type="entry name" value="EF-hand_7"/>
    <property type="match status" value="1"/>
</dbReference>
<keyword evidence="6" id="KW-1185">Reference proteome</keyword>
<dbReference type="EMBL" id="UYJE01005854">
    <property type="protein sequence ID" value="VDI40922.1"/>
    <property type="molecule type" value="Genomic_DNA"/>
</dbReference>